<evidence type="ECO:0000256" key="1">
    <source>
        <dbReference type="ARBA" id="ARBA00022737"/>
    </source>
</evidence>
<protein>
    <recommendedName>
        <fullName evidence="7">Ankyrin repeat protein</fullName>
    </recommendedName>
</protein>
<evidence type="ECO:0000313" key="6">
    <source>
        <dbReference type="Proteomes" id="UP001281614"/>
    </source>
</evidence>
<dbReference type="PANTHER" id="PTHR24198">
    <property type="entry name" value="ANKYRIN REPEAT AND PROTEIN KINASE DOMAIN-CONTAINING PROTEIN"/>
    <property type="match status" value="1"/>
</dbReference>
<gene>
    <name evidence="5" type="ORF">CKAH01_18298</name>
</gene>
<dbReference type="InterPro" id="IPR002110">
    <property type="entry name" value="Ankyrin_rpt"/>
</dbReference>
<evidence type="ECO:0000256" key="4">
    <source>
        <dbReference type="SAM" id="MobiDB-lite"/>
    </source>
</evidence>
<dbReference type="Pfam" id="PF00023">
    <property type="entry name" value="Ank"/>
    <property type="match status" value="1"/>
</dbReference>
<feature type="region of interest" description="Disordered" evidence="4">
    <location>
        <begin position="413"/>
        <end position="439"/>
    </location>
</feature>
<feature type="repeat" description="ANK" evidence="3">
    <location>
        <begin position="285"/>
        <end position="317"/>
    </location>
</feature>
<evidence type="ECO:0008006" key="7">
    <source>
        <dbReference type="Google" id="ProtNLM"/>
    </source>
</evidence>
<dbReference type="InterPro" id="IPR036770">
    <property type="entry name" value="Ankyrin_rpt-contain_sf"/>
</dbReference>
<dbReference type="EMBL" id="VYYT01000305">
    <property type="protein sequence ID" value="KAK2745081.1"/>
    <property type="molecule type" value="Genomic_DNA"/>
</dbReference>
<evidence type="ECO:0000256" key="2">
    <source>
        <dbReference type="ARBA" id="ARBA00023043"/>
    </source>
</evidence>
<dbReference type="Pfam" id="PF12796">
    <property type="entry name" value="Ank_2"/>
    <property type="match status" value="1"/>
</dbReference>
<keyword evidence="2 3" id="KW-0040">ANK repeat</keyword>
<feature type="repeat" description="ANK" evidence="3">
    <location>
        <begin position="351"/>
        <end position="383"/>
    </location>
</feature>
<accession>A0AAE0D355</accession>
<evidence type="ECO:0000313" key="5">
    <source>
        <dbReference type="EMBL" id="KAK2745081.1"/>
    </source>
</evidence>
<sequence>MSSTRQVHDQWPLQLLGSPLAVAISVNSLPAVKALLSLGADPFSLIYGREQFPSDDFRSQWTAFHIAAKYHCSEILGHLLEQTNSRQKTSINSLACVLSSSTALERLAMYGSNHTENLDETLRLIRKIQPLGAMDTSGRTGLMMAIDFQDHHVITTLLRVDPGLAKIPFHSPENPDIFTYPIHFSAQIAARRNDPETLTIPKLLVSYTDGPGSGLSSRDNMGRTPLHLAVTGPSSVFANWILEEDVGLMQIEDLSGRTPLYYCASSTNIVLLLEKGADMNHVDKRGMTALHRACYLGAFDLVACLLTWKPRLDLRDNICGTPLHCGVISGSIDVVIALVEKGAPLNAADVNGNTAVHVAAKLNRHSILRVLIQQGADISLQNINGRDPMAIALYTTRDFGILSILQLGRRDDYDTQSVPETSDDHGNTSRLENQPTDARHPDFLWDEDSMFVVEPDESAGLRQSADDNLYTHGEQQETYKQRKEKLEKLDQISSAFTHIFPSLYSDRKAAMAVVKRLSVFFDDIIWQSGIASRIIEIIASAAHDLANIVLFYTEKARCIQQRVKAWAKFLVTYDGIILGDFKQLESFWSHMEDNDPVQTSHQTSKTPDVYGRKILFRIHEDT</sequence>
<keyword evidence="6" id="KW-1185">Reference proteome</keyword>
<feature type="repeat" description="ANK" evidence="3">
    <location>
        <begin position="321"/>
        <end position="350"/>
    </location>
</feature>
<dbReference type="PANTHER" id="PTHR24198:SF165">
    <property type="entry name" value="ANKYRIN REPEAT-CONTAINING PROTEIN-RELATED"/>
    <property type="match status" value="1"/>
</dbReference>
<name>A0AAE0D355_COLKA</name>
<keyword evidence="1" id="KW-0677">Repeat</keyword>
<dbReference type="SMART" id="SM00248">
    <property type="entry name" value="ANK"/>
    <property type="match status" value="8"/>
</dbReference>
<dbReference type="SUPFAM" id="SSF48403">
    <property type="entry name" value="Ankyrin repeat"/>
    <property type="match status" value="1"/>
</dbReference>
<comment type="caution">
    <text evidence="5">The sequence shown here is derived from an EMBL/GenBank/DDBJ whole genome shotgun (WGS) entry which is preliminary data.</text>
</comment>
<dbReference type="PROSITE" id="PS50088">
    <property type="entry name" value="ANK_REPEAT"/>
    <property type="match status" value="3"/>
</dbReference>
<organism evidence="5 6">
    <name type="scientific">Colletotrichum kahawae</name>
    <name type="common">Coffee berry disease fungus</name>
    <dbReference type="NCBI Taxonomy" id="34407"/>
    <lineage>
        <taxon>Eukaryota</taxon>
        <taxon>Fungi</taxon>
        <taxon>Dikarya</taxon>
        <taxon>Ascomycota</taxon>
        <taxon>Pezizomycotina</taxon>
        <taxon>Sordariomycetes</taxon>
        <taxon>Hypocreomycetidae</taxon>
        <taxon>Glomerellales</taxon>
        <taxon>Glomerellaceae</taxon>
        <taxon>Colletotrichum</taxon>
        <taxon>Colletotrichum gloeosporioides species complex</taxon>
    </lineage>
</organism>
<reference evidence="5" key="1">
    <citation type="submission" date="2023-02" db="EMBL/GenBank/DDBJ databases">
        <title>Colletotrichum kahawae CIFC_Que2 genome sequencing and assembly.</title>
        <authorList>
            <person name="Baroncelli R."/>
        </authorList>
    </citation>
    <scope>NUCLEOTIDE SEQUENCE</scope>
    <source>
        <strain evidence="5">CIFC_Que2</strain>
    </source>
</reference>
<dbReference type="PROSITE" id="PS50297">
    <property type="entry name" value="ANK_REP_REGION"/>
    <property type="match status" value="2"/>
</dbReference>
<dbReference type="Proteomes" id="UP001281614">
    <property type="component" value="Unassembled WGS sequence"/>
</dbReference>
<dbReference type="AlphaFoldDB" id="A0AAE0D355"/>
<dbReference type="Gene3D" id="1.25.40.20">
    <property type="entry name" value="Ankyrin repeat-containing domain"/>
    <property type="match status" value="3"/>
</dbReference>
<proteinExistence type="predicted"/>
<evidence type="ECO:0000256" key="3">
    <source>
        <dbReference type="PROSITE-ProRule" id="PRU00023"/>
    </source>
</evidence>